<dbReference type="STRING" id="980251.GCA_001642875_00799"/>
<sequence length="119" mass="13620">MHTFNCTCGHSIAIIPPSEHAGYVVLDSDADLHIDNRTVTIRAFLDAVRTGRRSEWLTEFYGPNVPQPRFAQKDDADVIEDILSNSDSWTRFLYRCPMCGRIHIETSPRSRSFKTYAEN</sequence>
<proteinExistence type="predicted"/>
<name>A0A5B9PF06_9BACT</name>
<accession>A0A5B9PF06</accession>
<keyword evidence="2" id="KW-1185">Reference proteome</keyword>
<organism evidence="1 2">
    <name type="scientific">Mariniblastus fucicola</name>
    <dbReference type="NCBI Taxonomy" id="980251"/>
    <lineage>
        <taxon>Bacteria</taxon>
        <taxon>Pseudomonadati</taxon>
        <taxon>Planctomycetota</taxon>
        <taxon>Planctomycetia</taxon>
        <taxon>Pirellulales</taxon>
        <taxon>Pirellulaceae</taxon>
        <taxon>Mariniblastus</taxon>
    </lineage>
</organism>
<evidence type="ECO:0000313" key="1">
    <source>
        <dbReference type="EMBL" id="QEG24844.1"/>
    </source>
</evidence>
<dbReference type="Proteomes" id="UP000322214">
    <property type="component" value="Chromosome"/>
</dbReference>
<dbReference type="KEGG" id="mff:MFFC18_47670"/>
<dbReference type="EMBL" id="CP042912">
    <property type="protein sequence ID" value="QEG24844.1"/>
    <property type="molecule type" value="Genomic_DNA"/>
</dbReference>
<protein>
    <submittedName>
        <fullName evidence="1">Uncharacterized protein</fullName>
    </submittedName>
</protein>
<dbReference type="AlphaFoldDB" id="A0A5B9PF06"/>
<evidence type="ECO:0000313" key="2">
    <source>
        <dbReference type="Proteomes" id="UP000322214"/>
    </source>
</evidence>
<reference evidence="1 2" key="1">
    <citation type="submission" date="2019-08" db="EMBL/GenBank/DDBJ databases">
        <title>Deep-cultivation of Planctomycetes and their phenomic and genomic characterization uncovers novel biology.</title>
        <authorList>
            <person name="Wiegand S."/>
            <person name="Jogler M."/>
            <person name="Boedeker C."/>
            <person name="Pinto D."/>
            <person name="Vollmers J."/>
            <person name="Rivas-Marin E."/>
            <person name="Kohn T."/>
            <person name="Peeters S.H."/>
            <person name="Heuer A."/>
            <person name="Rast P."/>
            <person name="Oberbeckmann S."/>
            <person name="Bunk B."/>
            <person name="Jeske O."/>
            <person name="Meyerdierks A."/>
            <person name="Storesund J.E."/>
            <person name="Kallscheuer N."/>
            <person name="Luecker S."/>
            <person name="Lage O.M."/>
            <person name="Pohl T."/>
            <person name="Merkel B.J."/>
            <person name="Hornburger P."/>
            <person name="Mueller R.-W."/>
            <person name="Bruemmer F."/>
            <person name="Labrenz M."/>
            <person name="Spormann A.M."/>
            <person name="Op den Camp H."/>
            <person name="Overmann J."/>
            <person name="Amann R."/>
            <person name="Jetten M.S.M."/>
            <person name="Mascher T."/>
            <person name="Medema M.H."/>
            <person name="Devos D.P."/>
            <person name="Kaster A.-K."/>
            <person name="Ovreas L."/>
            <person name="Rohde M."/>
            <person name="Galperin M.Y."/>
            <person name="Jogler C."/>
        </authorList>
    </citation>
    <scope>NUCLEOTIDE SEQUENCE [LARGE SCALE GENOMIC DNA]</scope>
    <source>
        <strain evidence="1 2">FC18</strain>
    </source>
</reference>
<gene>
    <name evidence="1" type="ORF">MFFC18_47670</name>
</gene>